<keyword evidence="4 7" id="KW-1133">Transmembrane helix</keyword>
<keyword evidence="3 7" id="KW-0812">Transmembrane</keyword>
<protein>
    <submittedName>
        <fullName evidence="10">FtsX-like permease family protein</fullName>
    </submittedName>
</protein>
<keyword evidence="2" id="KW-1003">Cell membrane</keyword>
<keyword evidence="5 7" id="KW-0472">Membrane</keyword>
<proteinExistence type="inferred from homology"/>
<feature type="transmembrane region" description="Helical" evidence="7">
    <location>
        <begin position="343"/>
        <end position="363"/>
    </location>
</feature>
<dbReference type="PANTHER" id="PTHR30572">
    <property type="entry name" value="MEMBRANE COMPONENT OF TRANSPORTER-RELATED"/>
    <property type="match status" value="1"/>
</dbReference>
<evidence type="ECO:0000256" key="1">
    <source>
        <dbReference type="ARBA" id="ARBA00004651"/>
    </source>
</evidence>
<dbReference type="Pfam" id="PF02687">
    <property type="entry name" value="FtsX"/>
    <property type="match status" value="1"/>
</dbReference>
<evidence type="ECO:0000256" key="4">
    <source>
        <dbReference type="ARBA" id="ARBA00022989"/>
    </source>
</evidence>
<evidence type="ECO:0000313" key="10">
    <source>
        <dbReference type="EMBL" id="TYB32952.1"/>
    </source>
</evidence>
<name>A0A5D0MKN0_FLESI</name>
<comment type="caution">
    <text evidence="10">The sequence shown here is derived from an EMBL/GenBank/DDBJ whole genome shotgun (WGS) entry which is preliminary data.</text>
</comment>
<dbReference type="RefSeq" id="WP_303701517.1">
    <property type="nucleotide sequence ID" value="NZ_VSIV01000226.1"/>
</dbReference>
<evidence type="ECO:0000256" key="6">
    <source>
        <dbReference type="ARBA" id="ARBA00038076"/>
    </source>
</evidence>
<sequence>METEDVKVKLENIIIRNLTVRKFKTFLSIICILIAVASVFSVYKISTKLESEVARSFDEIGANLVITPDYKNKAVLTADDIIKINSIKNKENVAVIAPKLIKSLAVNGNTAPVVGVDFPYELQLNKNLWKLSGEKPSAVNDAVAGAAVAEKLNLTTGDTVNIQGKEFNIKAVLESTGTADDRMIFTNLLTLQQLTGSKYQLNLIEVAAYCFTCPLPQIASQIQNKLPYASVFKVSDALKTRKATVEKFSLYSKVIEGFIIITVSFLLFLINISLVNERMKEFGILRALGYRKIQIVEMLLSENIIKGLAGAVAGYLLAVYTAKLWLSNLQIFSVTASFNISELLIACVFSYLIVVVSSVIPAFKAARVDPLVVINK</sequence>
<comment type="similarity">
    <text evidence="6">Belongs to the ABC-4 integral membrane protein family.</text>
</comment>
<evidence type="ECO:0000256" key="3">
    <source>
        <dbReference type="ARBA" id="ARBA00022692"/>
    </source>
</evidence>
<accession>A0A5D0MKN0</accession>
<dbReference type="InterPro" id="IPR050250">
    <property type="entry name" value="Macrolide_Exporter_MacB"/>
</dbReference>
<dbReference type="GO" id="GO:0005886">
    <property type="term" value="C:plasma membrane"/>
    <property type="evidence" value="ECO:0007669"/>
    <property type="project" value="UniProtKB-SubCell"/>
</dbReference>
<feature type="transmembrane region" description="Helical" evidence="7">
    <location>
        <begin position="304"/>
        <end position="322"/>
    </location>
</feature>
<feature type="transmembrane region" description="Helical" evidence="7">
    <location>
        <begin position="26"/>
        <end position="45"/>
    </location>
</feature>
<dbReference type="PANTHER" id="PTHR30572:SF4">
    <property type="entry name" value="ABC TRANSPORTER PERMEASE YTRF"/>
    <property type="match status" value="1"/>
</dbReference>
<feature type="domain" description="MacB-like periplasmic core" evidence="9">
    <location>
        <begin position="25"/>
        <end position="195"/>
    </location>
</feature>
<evidence type="ECO:0000259" key="8">
    <source>
        <dbReference type="Pfam" id="PF02687"/>
    </source>
</evidence>
<feature type="transmembrane region" description="Helical" evidence="7">
    <location>
        <begin position="250"/>
        <end position="272"/>
    </location>
</feature>
<evidence type="ECO:0000256" key="7">
    <source>
        <dbReference type="SAM" id="Phobius"/>
    </source>
</evidence>
<evidence type="ECO:0000256" key="5">
    <source>
        <dbReference type="ARBA" id="ARBA00023136"/>
    </source>
</evidence>
<dbReference type="Proteomes" id="UP000323337">
    <property type="component" value="Unassembled WGS sequence"/>
</dbReference>
<evidence type="ECO:0000256" key="2">
    <source>
        <dbReference type="ARBA" id="ARBA00022475"/>
    </source>
</evidence>
<evidence type="ECO:0000259" key="9">
    <source>
        <dbReference type="Pfam" id="PF12704"/>
    </source>
</evidence>
<organism evidence="10 11">
    <name type="scientific">Flexistipes sinusarabici</name>
    <dbReference type="NCBI Taxonomy" id="2352"/>
    <lineage>
        <taxon>Bacteria</taxon>
        <taxon>Pseudomonadati</taxon>
        <taxon>Deferribacterota</taxon>
        <taxon>Deferribacteres</taxon>
        <taxon>Deferribacterales</taxon>
        <taxon>Flexistipitaceae</taxon>
        <taxon>Flexistipes</taxon>
    </lineage>
</organism>
<dbReference type="Pfam" id="PF12704">
    <property type="entry name" value="MacB_PCD"/>
    <property type="match status" value="1"/>
</dbReference>
<dbReference type="EMBL" id="VSIV01000226">
    <property type="protein sequence ID" value="TYB32952.1"/>
    <property type="molecule type" value="Genomic_DNA"/>
</dbReference>
<comment type="subcellular location">
    <subcellularLocation>
        <location evidence="1">Cell membrane</location>
        <topology evidence="1">Multi-pass membrane protein</topology>
    </subcellularLocation>
</comment>
<evidence type="ECO:0000313" key="11">
    <source>
        <dbReference type="Proteomes" id="UP000323337"/>
    </source>
</evidence>
<dbReference type="AlphaFoldDB" id="A0A5D0MKN0"/>
<dbReference type="GO" id="GO:0022857">
    <property type="term" value="F:transmembrane transporter activity"/>
    <property type="evidence" value="ECO:0007669"/>
    <property type="project" value="TreeGrafter"/>
</dbReference>
<dbReference type="InterPro" id="IPR025857">
    <property type="entry name" value="MacB_PCD"/>
</dbReference>
<feature type="domain" description="ABC3 transporter permease C-terminal" evidence="8">
    <location>
        <begin position="258"/>
        <end position="370"/>
    </location>
</feature>
<gene>
    <name evidence="10" type="ORF">FXF49_08715</name>
</gene>
<dbReference type="InterPro" id="IPR003838">
    <property type="entry name" value="ABC3_permease_C"/>
</dbReference>
<reference evidence="10 11" key="1">
    <citation type="submission" date="2019-08" db="EMBL/GenBank/DDBJ databases">
        <title>Genomic characterization of a novel candidate phylum (ARYD3) from a high temperature, high salinity tertiary oil reservoir in north central Oklahoma, USA.</title>
        <authorList>
            <person name="Youssef N.H."/>
            <person name="Yadav A."/>
            <person name="Elshahed M.S."/>
        </authorList>
    </citation>
    <scope>NUCLEOTIDE SEQUENCE [LARGE SCALE GENOMIC DNA]</scope>
    <source>
        <strain evidence="10">ARYD1</strain>
    </source>
</reference>